<evidence type="ECO:0000256" key="1">
    <source>
        <dbReference type="SAM" id="SignalP"/>
    </source>
</evidence>
<comment type="caution">
    <text evidence="2">The sequence shown here is derived from an EMBL/GenBank/DDBJ whole genome shotgun (WGS) entry which is preliminary data.</text>
</comment>
<proteinExistence type="predicted"/>
<dbReference type="Proteomes" id="UP000474565">
    <property type="component" value="Unassembled WGS sequence"/>
</dbReference>
<name>A0A6L8MGB7_9BURK</name>
<accession>A0A6L8MGB7</accession>
<sequence>MKMIFSLVVAMSAASAQAGDLTLELHGIQAGKGQLMIGVFDSAESFLKKSMRKLVVPATSADMTVSLQNLPEGVYAVSLYQDLNSNRKFDTHLFGIPAEPYGVSNNAEGFMGPPKFDAAKITVPAQGLTTSIKLHD</sequence>
<evidence type="ECO:0000313" key="3">
    <source>
        <dbReference type="Proteomes" id="UP000474565"/>
    </source>
</evidence>
<keyword evidence="1" id="KW-0732">Signal</keyword>
<evidence type="ECO:0000313" key="2">
    <source>
        <dbReference type="EMBL" id="MYM81439.1"/>
    </source>
</evidence>
<dbReference type="EMBL" id="WWCP01000004">
    <property type="protein sequence ID" value="MYM81439.1"/>
    <property type="molecule type" value="Genomic_DNA"/>
</dbReference>
<dbReference type="RefSeq" id="WP_161018670.1">
    <property type="nucleotide sequence ID" value="NZ_WWCP01000004.1"/>
</dbReference>
<protein>
    <submittedName>
        <fullName evidence="2">DUF2141 domain-containing protein</fullName>
    </submittedName>
</protein>
<dbReference type="InterPro" id="IPR018673">
    <property type="entry name" value="DUF2141"/>
</dbReference>
<organism evidence="2 3">
    <name type="scientific">Duganella lactea</name>
    <dbReference type="NCBI Taxonomy" id="2692173"/>
    <lineage>
        <taxon>Bacteria</taxon>
        <taxon>Pseudomonadati</taxon>
        <taxon>Pseudomonadota</taxon>
        <taxon>Betaproteobacteria</taxon>
        <taxon>Burkholderiales</taxon>
        <taxon>Oxalobacteraceae</taxon>
        <taxon>Telluria group</taxon>
        <taxon>Duganella</taxon>
    </lineage>
</organism>
<dbReference type="Pfam" id="PF09912">
    <property type="entry name" value="DUF2141"/>
    <property type="match status" value="1"/>
</dbReference>
<feature type="chain" id="PRO_5026661234" evidence="1">
    <location>
        <begin position="19"/>
        <end position="136"/>
    </location>
</feature>
<feature type="signal peptide" evidence="1">
    <location>
        <begin position="1"/>
        <end position="18"/>
    </location>
</feature>
<reference evidence="2 3" key="1">
    <citation type="submission" date="2019-12" db="EMBL/GenBank/DDBJ databases">
        <title>Novel species isolated from a subtropical stream in China.</title>
        <authorList>
            <person name="Lu H."/>
        </authorList>
    </citation>
    <scope>NUCLEOTIDE SEQUENCE [LARGE SCALE GENOMIC DNA]</scope>
    <source>
        <strain evidence="2 3">FT50W</strain>
    </source>
</reference>
<gene>
    <name evidence="2" type="ORF">GTP44_05665</name>
</gene>
<dbReference type="AlphaFoldDB" id="A0A6L8MGB7"/>